<evidence type="ECO:0000313" key="1">
    <source>
        <dbReference type="EMBL" id="MCH95907.1"/>
    </source>
</evidence>
<comment type="caution">
    <text evidence="1">The sequence shown here is derived from an EMBL/GenBank/DDBJ whole genome shotgun (WGS) entry which is preliminary data.</text>
</comment>
<sequence length="108" mass="12897">MGKVREVSSRLLELNPDIAILIETRVKNNKAKNIRKRLKLRGDWLFWLTTIYAQNQLNQRRKLWKDIETLHSQQQGPWFLMGDFNNVLKSQDRIGGRTVTESEYRDLR</sequence>
<dbReference type="PANTHER" id="PTHR35218">
    <property type="entry name" value="RNASE H DOMAIN-CONTAINING PROTEIN"/>
    <property type="match status" value="1"/>
</dbReference>
<dbReference type="SUPFAM" id="SSF56219">
    <property type="entry name" value="DNase I-like"/>
    <property type="match status" value="1"/>
</dbReference>
<proteinExistence type="predicted"/>
<gene>
    <name evidence="1" type="ORF">A2U01_0016889</name>
</gene>
<feature type="non-terminal residue" evidence="1">
    <location>
        <position position="108"/>
    </location>
</feature>
<protein>
    <recommendedName>
        <fullName evidence="3">Endonuclease/exonuclease/phosphatase family protein</fullName>
    </recommendedName>
</protein>
<keyword evidence="2" id="KW-1185">Reference proteome</keyword>
<dbReference type="AlphaFoldDB" id="A0A392N7Y4"/>
<dbReference type="InterPro" id="IPR036691">
    <property type="entry name" value="Endo/exonu/phosph_ase_sf"/>
</dbReference>
<dbReference type="Proteomes" id="UP000265520">
    <property type="component" value="Unassembled WGS sequence"/>
</dbReference>
<name>A0A392N7Y4_9FABA</name>
<evidence type="ECO:0008006" key="3">
    <source>
        <dbReference type="Google" id="ProtNLM"/>
    </source>
</evidence>
<accession>A0A392N7Y4</accession>
<reference evidence="1 2" key="1">
    <citation type="journal article" date="2018" name="Front. Plant Sci.">
        <title>Red Clover (Trifolium pratense) and Zigzag Clover (T. medium) - A Picture of Genomic Similarities and Differences.</title>
        <authorList>
            <person name="Dluhosova J."/>
            <person name="Istvanek J."/>
            <person name="Nedelnik J."/>
            <person name="Repkova J."/>
        </authorList>
    </citation>
    <scope>NUCLEOTIDE SEQUENCE [LARGE SCALE GENOMIC DNA]</scope>
    <source>
        <strain evidence="2">cv. 10/8</strain>
        <tissue evidence="1">Leaf</tissue>
    </source>
</reference>
<dbReference type="EMBL" id="LXQA010031030">
    <property type="protein sequence ID" value="MCH95907.1"/>
    <property type="molecule type" value="Genomic_DNA"/>
</dbReference>
<evidence type="ECO:0000313" key="2">
    <source>
        <dbReference type="Proteomes" id="UP000265520"/>
    </source>
</evidence>
<dbReference type="Gene3D" id="3.60.10.10">
    <property type="entry name" value="Endonuclease/exonuclease/phosphatase"/>
    <property type="match status" value="1"/>
</dbReference>
<dbReference type="PANTHER" id="PTHR35218:SF9">
    <property type="entry name" value="ENDONUCLEASE_EXONUCLEASE_PHOSPHATASE DOMAIN-CONTAINING PROTEIN"/>
    <property type="match status" value="1"/>
</dbReference>
<organism evidence="1 2">
    <name type="scientific">Trifolium medium</name>
    <dbReference type="NCBI Taxonomy" id="97028"/>
    <lineage>
        <taxon>Eukaryota</taxon>
        <taxon>Viridiplantae</taxon>
        <taxon>Streptophyta</taxon>
        <taxon>Embryophyta</taxon>
        <taxon>Tracheophyta</taxon>
        <taxon>Spermatophyta</taxon>
        <taxon>Magnoliopsida</taxon>
        <taxon>eudicotyledons</taxon>
        <taxon>Gunneridae</taxon>
        <taxon>Pentapetalae</taxon>
        <taxon>rosids</taxon>
        <taxon>fabids</taxon>
        <taxon>Fabales</taxon>
        <taxon>Fabaceae</taxon>
        <taxon>Papilionoideae</taxon>
        <taxon>50 kb inversion clade</taxon>
        <taxon>NPAAA clade</taxon>
        <taxon>Hologalegina</taxon>
        <taxon>IRL clade</taxon>
        <taxon>Trifolieae</taxon>
        <taxon>Trifolium</taxon>
    </lineage>
</organism>